<keyword evidence="2" id="KW-0489">Methyltransferase</keyword>
<comment type="caution">
    <text evidence="2">The sequence shown here is derived from an EMBL/GenBank/DDBJ whole genome shotgun (WGS) entry which is preliminary data.</text>
</comment>
<name>A0A2T0UZ85_9MICO</name>
<keyword evidence="2" id="KW-0808">Transferase</keyword>
<evidence type="ECO:0000313" key="2">
    <source>
        <dbReference type="EMBL" id="PRY63226.1"/>
    </source>
</evidence>
<evidence type="ECO:0000313" key="3">
    <source>
        <dbReference type="Proteomes" id="UP000237822"/>
    </source>
</evidence>
<protein>
    <submittedName>
        <fullName evidence="2">Methyltransferase FkbM-like protein</fullName>
    </submittedName>
</protein>
<dbReference type="GO" id="GO:0008168">
    <property type="term" value="F:methyltransferase activity"/>
    <property type="evidence" value="ECO:0007669"/>
    <property type="project" value="UniProtKB-KW"/>
</dbReference>
<proteinExistence type="predicted"/>
<gene>
    <name evidence="2" type="ORF">BCF74_10257</name>
</gene>
<organism evidence="2 3">
    <name type="scientific">Knoellia remsis</name>
    <dbReference type="NCBI Taxonomy" id="407159"/>
    <lineage>
        <taxon>Bacteria</taxon>
        <taxon>Bacillati</taxon>
        <taxon>Actinomycetota</taxon>
        <taxon>Actinomycetes</taxon>
        <taxon>Micrococcales</taxon>
        <taxon>Intrasporangiaceae</taxon>
        <taxon>Knoellia</taxon>
    </lineage>
</organism>
<dbReference type="AlphaFoldDB" id="A0A2T0UZ85"/>
<dbReference type="Proteomes" id="UP000237822">
    <property type="component" value="Unassembled WGS sequence"/>
</dbReference>
<dbReference type="GO" id="GO:0032259">
    <property type="term" value="P:methylation"/>
    <property type="evidence" value="ECO:0007669"/>
    <property type="project" value="UniProtKB-KW"/>
</dbReference>
<keyword evidence="3" id="KW-1185">Reference proteome</keyword>
<evidence type="ECO:0000259" key="1">
    <source>
        <dbReference type="Pfam" id="PF05050"/>
    </source>
</evidence>
<feature type="domain" description="Methyltransferase FkbM" evidence="1">
    <location>
        <begin position="3"/>
        <end position="37"/>
    </location>
</feature>
<dbReference type="InterPro" id="IPR006342">
    <property type="entry name" value="FkbM_mtfrase"/>
</dbReference>
<sequence>MVLQMDIEGWEWEVIPAAGSDVLSRFRIIVLELHDLHLMATRSGLRRVQEVFSALSQDFVLVNLHPNNYEFPISWHGLSMHPVVEMTWLRQDRVQSVGPGRYPHPLNAANSPDLPDFALDPRWCAGTGLKPSGAASRATSV</sequence>
<accession>A0A2T0UZ85</accession>
<dbReference type="Pfam" id="PF05050">
    <property type="entry name" value="Methyltransf_21"/>
    <property type="match status" value="1"/>
</dbReference>
<reference evidence="2 3" key="1">
    <citation type="submission" date="2018-03" db="EMBL/GenBank/DDBJ databases">
        <title>Genomic Encyclopedia of Archaeal and Bacterial Type Strains, Phase II (KMG-II): from individual species to whole genera.</title>
        <authorList>
            <person name="Goeker M."/>
        </authorList>
    </citation>
    <scope>NUCLEOTIDE SEQUENCE [LARGE SCALE GENOMIC DNA]</scope>
    <source>
        <strain evidence="2 3">ATCC BAA-1496</strain>
    </source>
</reference>
<dbReference type="EMBL" id="PVTI01000002">
    <property type="protein sequence ID" value="PRY63226.1"/>
    <property type="molecule type" value="Genomic_DNA"/>
</dbReference>